<dbReference type="RefSeq" id="WP_231145100.1">
    <property type="nucleotide sequence ID" value="NZ_CP088100.1"/>
</dbReference>
<evidence type="ECO:0000313" key="2">
    <source>
        <dbReference type="EMBL" id="UFW91066.1"/>
    </source>
</evidence>
<dbReference type="SUPFAM" id="SSF53474">
    <property type="entry name" value="alpha/beta-Hydrolases"/>
    <property type="match status" value="1"/>
</dbReference>
<dbReference type="PANTHER" id="PTHR45856:SF24">
    <property type="entry name" value="FUNGAL LIPASE-LIKE DOMAIN-CONTAINING PROTEIN"/>
    <property type="match status" value="1"/>
</dbReference>
<name>A0ABY3R126_9BRAD</name>
<dbReference type="PANTHER" id="PTHR45856">
    <property type="entry name" value="ALPHA/BETA-HYDROLASES SUPERFAMILY PROTEIN"/>
    <property type="match status" value="1"/>
</dbReference>
<dbReference type="InterPro" id="IPR029058">
    <property type="entry name" value="AB_hydrolase_fold"/>
</dbReference>
<dbReference type="Pfam" id="PF01764">
    <property type="entry name" value="Lipase_3"/>
    <property type="match status" value="1"/>
</dbReference>
<evidence type="ECO:0000313" key="3">
    <source>
        <dbReference type="Proteomes" id="UP001430990"/>
    </source>
</evidence>
<protein>
    <submittedName>
        <fullName evidence="2">Lipase family protein</fullName>
    </submittedName>
</protein>
<proteinExistence type="predicted"/>
<dbReference type="InterPro" id="IPR002921">
    <property type="entry name" value="Fungal_lipase-type"/>
</dbReference>
<keyword evidence="3" id="KW-1185">Reference proteome</keyword>
<sequence>MLSDRTVVSLCQAIYKPTALVDQWERFDPGLDDGVCYGLRKLAGFDIVVFRGSVTAQDWIRDLHAMIVATRIGHVHAGFFAGMEHVWSELRPLITQPVIVAGHSLGAARAAILCGLMVKDGVPPCRRVVFGEPKPGLLDLANLIKAIPAASYRNGDSLHHDLVTDVPLSFPPLQYVHPTPIVEVCAEPTGALFERLGAFAYHHIELYVAALAAQKQEA</sequence>
<feature type="domain" description="Fungal lipase-type" evidence="1">
    <location>
        <begin position="47"/>
        <end position="168"/>
    </location>
</feature>
<dbReference type="Gene3D" id="3.40.50.1820">
    <property type="entry name" value="alpha/beta hydrolase"/>
    <property type="match status" value="1"/>
</dbReference>
<dbReference type="Proteomes" id="UP001430990">
    <property type="component" value="Chromosome"/>
</dbReference>
<gene>
    <name evidence="2" type="ORF">BjapCC829_22010</name>
</gene>
<accession>A0ABY3R126</accession>
<dbReference type="EMBL" id="CP088100">
    <property type="protein sequence ID" value="UFW91066.1"/>
    <property type="molecule type" value="Genomic_DNA"/>
</dbReference>
<dbReference type="CDD" id="cd00519">
    <property type="entry name" value="Lipase_3"/>
    <property type="match status" value="1"/>
</dbReference>
<reference evidence="2" key="1">
    <citation type="submission" date="2021-11" db="EMBL/GenBank/DDBJ databases">
        <title>Australian commercial rhizobial inoculants.</title>
        <authorList>
            <person name="Kohlmeier M.G."/>
            <person name="O'Hara G.W."/>
            <person name="Colombi E."/>
            <person name="Ramsay J.P."/>
            <person name="Terpolilli J."/>
        </authorList>
    </citation>
    <scope>NUCLEOTIDE SEQUENCE</scope>
    <source>
        <strain evidence="2">CC829</strain>
    </source>
</reference>
<dbReference type="InterPro" id="IPR051218">
    <property type="entry name" value="Sec_MonoDiacylglyc_Lipase"/>
</dbReference>
<organism evidence="2 3">
    <name type="scientific">Bradyrhizobium barranii</name>
    <dbReference type="NCBI Taxonomy" id="2992140"/>
    <lineage>
        <taxon>Bacteria</taxon>
        <taxon>Pseudomonadati</taxon>
        <taxon>Pseudomonadota</taxon>
        <taxon>Alphaproteobacteria</taxon>
        <taxon>Hyphomicrobiales</taxon>
        <taxon>Nitrobacteraceae</taxon>
        <taxon>Bradyrhizobium</taxon>
    </lineage>
</organism>
<evidence type="ECO:0000259" key="1">
    <source>
        <dbReference type="Pfam" id="PF01764"/>
    </source>
</evidence>